<dbReference type="STRING" id="1434123.MSVAZ_0360"/>
<reference evidence="2 3" key="1">
    <citation type="submission" date="2014-07" db="EMBL/GenBank/DDBJ databases">
        <title>Methanogenic archaea and the global carbon cycle.</title>
        <authorList>
            <person name="Henriksen J.R."/>
            <person name="Luke J."/>
            <person name="Reinhart S."/>
            <person name="Benedict M.N."/>
            <person name="Youngblut N.D."/>
            <person name="Metcalf M.E."/>
            <person name="Whitaker R.J."/>
            <person name="Metcalf W.W."/>
        </authorList>
    </citation>
    <scope>NUCLEOTIDE SEQUENCE [LARGE SCALE GENOMIC DNA]</scope>
    <source>
        <strain evidence="2 3">Z-761</strain>
    </source>
</reference>
<organism evidence="2 3">
    <name type="scientific">Methanosarcina vacuolata Z-761</name>
    <dbReference type="NCBI Taxonomy" id="1434123"/>
    <lineage>
        <taxon>Archaea</taxon>
        <taxon>Methanobacteriati</taxon>
        <taxon>Methanobacteriota</taxon>
        <taxon>Stenosarchaea group</taxon>
        <taxon>Methanomicrobia</taxon>
        <taxon>Methanosarcinales</taxon>
        <taxon>Methanosarcinaceae</taxon>
        <taxon>Methanosarcina</taxon>
    </lineage>
</organism>
<dbReference type="Proteomes" id="UP000033096">
    <property type="component" value="Chromosome"/>
</dbReference>
<name>A0A0E3Q333_9EURY</name>
<accession>A0A0E3Q333</accession>
<dbReference type="Gene3D" id="3.40.50.360">
    <property type="match status" value="1"/>
</dbReference>
<dbReference type="KEGG" id="mvc:MSVAZ_0360"/>
<protein>
    <submittedName>
        <fullName evidence="2">Flavodoxin</fullName>
    </submittedName>
</protein>
<dbReference type="PANTHER" id="PTHR39201:SF1">
    <property type="entry name" value="FLAVODOXIN-LIKE DOMAIN-CONTAINING PROTEIN"/>
    <property type="match status" value="1"/>
</dbReference>
<dbReference type="HOGENOM" id="CLU_068890_0_0_2"/>
<dbReference type="PANTHER" id="PTHR39201">
    <property type="entry name" value="EXPORTED PROTEIN-RELATED"/>
    <property type="match status" value="1"/>
</dbReference>
<evidence type="ECO:0000313" key="3">
    <source>
        <dbReference type="Proteomes" id="UP000033096"/>
    </source>
</evidence>
<keyword evidence="3" id="KW-1185">Reference proteome</keyword>
<evidence type="ECO:0000313" key="2">
    <source>
        <dbReference type="EMBL" id="AKB42629.1"/>
    </source>
</evidence>
<sequence>MDMNKQKEGEGQGMATLKEEKCLIACFSREGNNYVSGKIVNLPVGNTKVVADMIREITGGDVFSIDTVKSYPRDYTATTNVAKKELNDNARPELSSHVENMDPYNVIFLGYPNWWGTMPMPVFTFLEEYDFSGKTIVPFCTHEGSGLGRSEKDIAKLCPKATLLKGLAIQGSRVSAAKKDVADWLNKISMTL</sequence>
<dbReference type="PATRIC" id="fig|1434123.4.peg.377"/>
<feature type="domain" description="Flavodoxin-like" evidence="1">
    <location>
        <begin position="45"/>
        <end position="188"/>
    </location>
</feature>
<dbReference type="Pfam" id="PF12682">
    <property type="entry name" value="Flavodoxin_4"/>
    <property type="match status" value="1"/>
</dbReference>
<dbReference type="EMBL" id="CP009520">
    <property type="protein sequence ID" value="AKB42629.1"/>
    <property type="molecule type" value="Genomic_DNA"/>
</dbReference>
<dbReference type="SUPFAM" id="SSF52218">
    <property type="entry name" value="Flavoproteins"/>
    <property type="match status" value="1"/>
</dbReference>
<dbReference type="InterPro" id="IPR029039">
    <property type="entry name" value="Flavoprotein-like_sf"/>
</dbReference>
<dbReference type="InterPro" id="IPR008254">
    <property type="entry name" value="Flavodoxin/NO_synth"/>
</dbReference>
<dbReference type="GO" id="GO:0010181">
    <property type="term" value="F:FMN binding"/>
    <property type="evidence" value="ECO:0007669"/>
    <property type="project" value="InterPro"/>
</dbReference>
<evidence type="ECO:0000259" key="1">
    <source>
        <dbReference type="Pfam" id="PF12682"/>
    </source>
</evidence>
<gene>
    <name evidence="2" type="ORF">MSVAZ_0360</name>
</gene>
<proteinExistence type="predicted"/>
<dbReference type="AlphaFoldDB" id="A0A0E3Q333"/>